<reference evidence="2" key="1">
    <citation type="journal article" date="2020" name="Nature">
        <title>Giant virus diversity and host interactions through global metagenomics.</title>
        <authorList>
            <person name="Schulz F."/>
            <person name="Roux S."/>
            <person name="Paez-Espino D."/>
            <person name="Jungbluth S."/>
            <person name="Walsh D.A."/>
            <person name="Denef V.J."/>
            <person name="McMahon K.D."/>
            <person name="Konstantinidis K.T."/>
            <person name="Eloe-Fadrosh E.A."/>
            <person name="Kyrpides N.C."/>
            <person name="Woyke T."/>
        </authorList>
    </citation>
    <scope>NUCLEOTIDE SEQUENCE</scope>
    <source>
        <strain evidence="2">GVMAG-M-3300020595-32</strain>
    </source>
</reference>
<organism evidence="2">
    <name type="scientific">viral metagenome</name>
    <dbReference type="NCBI Taxonomy" id="1070528"/>
    <lineage>
        <taxon>unclassified sequences</taxon>
        <taxon>metagenomes</taxon>
        <taxon>organismal metagenomes</taxon>
    </lineage>
</organism>
<name>A0A6C0CE15_9ZZZZ</name>
<dbReference type="SMART" id="SM00443">
    <property type="entry name" value="G_patch"/>
    <property type="match status" value="1"/>
</dbReference>
<protein>
    <recommendedName>
        <fullName evidence="1">G-patch domain-containing protein</fullName>
    </recommendedName>
</protein>
<evidence type="ECO:0000259" key="1">
    <source>
        <dbReference type="PROSITE" id="PS50174"/>
    </source>
</evidence>
<dbReference type="GO" id="GO:0003676">
    <property type="term" value="F:nucleic acid binding"/>
    <property type="evidence" value="ECO:0007669"/>
    <property type="project" value="InterPro"/>
</dbReference>
<dbReference type="PROSITE" id="PS50174">
    <property type="entry name" value="G_PATCH"/>
    <property type="match status" value="1"/>
</dbReference>
<accession>A0A6C0CE15</accession>
<feature type="domain" description="G-patch" evidence="1">
    <location>
        <begin position="77"/>
        <end position="99"/>
    </location>
</feature>
<proteinExistence type="predicted"/>
<dbReference type="AlphaFoldDB" id="A0A6C0CE15"/>
<dbReference type="EMBL" id="MN739400">
    <property type="protein sequence ID" value="QHT02808.1"/>
    <property type="molecule type" value="Genomic_DNA"/>
</dbReference>
<dbReference type="Pfam" id="PF01585">
    <property type="entry name" value="G-patch"/>
    <property type="match status" value="1"/>
</dbReference>
<dbReference type="InterPro" id="IPR000467">
    <property type="entry name" value="G_patch_dom"/>
</dbReference>
<sequence length="238" mass="26456">MKEMLDASDAEWDRGIQGLQKDVGLILLGVEEDDPKEYIADEEIEGALDLWRDSGMDELHEPSYFSDYVGFPEPVGSESPGFAMMKKMGWSPGEGLGEDGIVDPICKMIPSLLRDDRGNVVKFTPEMLEQREQLNHLFNFVWNTPQGPGGGRPWCNWVRAGSEDTHIPEQFGEIELVSVGENHGVAKSPLGSVFVPRGVLKHLGSKAQVGQEFSASLEFVEGARYPWRVVKNSVEHIN</sequence>
<evidence type="ECO:0000313" key="2">
    <source>
        <dbReference type="EMBL" id="QHT02808.1"/>
    </source>
</evidence>